<organism evidence="2 3">
    <name type="scientific">Dissostichus mawsoni</name>
    <name type="common">Antarctic cod</name>
    <dbReference type="NCBI Taxonomy" id="36200"/>
    <lineage>
        <taxon>Eukaryota</taxon>
        <taxon>Metazoa</taxon>
        <taxon>Chordata</taxon>
        <taxon>Craniata</taxon>
        <taxon>Vertebrata</taxon>
        <taxon>Euteleostomi</taxon>
        <taxon>Actinopterygii</taxon>
        <taxon>Neopterygii</taxon>
        <taxon>Teleostei</taxon>
        <taxon>Neoteleostei</taxon>
        <taxon>Acanthomorphata</taxon>
        <taxon>Eupercaria</taxon>
        <taxon>Perciformes</taxon>
        <taxon>Notothenioidei</taxon>
        <taxon>Nototheniidae</taxon>
        <taxon>Dissostichus</taxon>
    </lineage>
</organism>
<comment type="caution">
    <text evidence="2">The sequence shown here is derived from an EMBL/GenBank/DDBJ whole genome shotgun (WGS) entry which is preliminary data.</text>
</comment>
<evidence type="ECO:0000313" key="3">
    <source>
        <dbReference type="Proteomes" id="UP000518266"/>
    </source>
</evidence>
<sequence>MLNQAATHFLLVGPLEALGLETPPSPPSPPGALPEQEAGGLLLLLFSTAPLGTKPSDCLKMGISGFLEASSTGLVIGDWSSTLL</sequence>
<gene>
    <name evidence="2" type="ORF">F7725_003527</name>
</gene>
<dbReference type="Proteomes" id="UP000518266">
    <property type="component" value="Unassembled WGS sequence"/>
</dbReference>
<feature type="signal peptide" evidence="1">
    <location>
        <begin position="1"/>
        <end position="17"/>
    </location>
</feature>
<keyword evidence="1" id="KW-0732">Signal</keyword>
<dbReference type="EMBL" id="JAAKFY010000014">
    <property type="protein sequence ID" value="KAF3846449.1"/>
    <property type="molecule type" value="Genomic_DNA"/>
</dbReference>
<evidence type="ECO:0000256" key="1">
    <source>
        <dbReference type="SAM" id="SignalP"/>
    </source>
</evidence>
<name>A0A7J5YCG3_DISMA</name>
<protein>
    <submittedName>
        <fullName evidence="2">Uncharacterized protein</fullName>
    </submittedName>
</protein>
<accession>A0A7J5YCG3</accession>
<feature type="chain" id="PRO_5029588257" evidence="1">
    <location>
        <begin position="18"/>
        <end position="84"/>
    </location>
</feature>
<proteinExistence type="predicted"/>
<evidence type="ECO:0000313" key="2">
    <source>
        <dbReference type="EMBL" id="KAF3846449.1"/>
    </source>
</evidence>
<reference evidence="2 3" key="1">
    <citation type="submission" date="2020-03" db="EMBL/GenBank/DDBJ databases">
        <title>Dissostichus mawsoni Genome sequencing and assembly.</title>
        <authorList>
            <person name="Park H."/>
        </authorList>
    </citation>
    <scope>NUCLEOTIDE SEQUENCE [LARGE SCALE GENOMIC DNA]</scope>
    <source>
        <strain evidence="2">DM0001</strain>
        <tissue evidence="2">Muscle</tissue>
    </source>
</reference>
<dbReference type="AlphaFoldDB" id="A0A7J5YCG3"/>
<keyword evidence="3" id="KW-1185">Reference proteome</keyword>